<reference evidence="3" key="1">
    <citation type="submission" date="2021-01" db="UniProtKB">
        <authorList>
            <consortium name="EnsemblMetazoa"/>
        </authorList>
    </citation>
    <scope>IDENTIFICATION</scope>
</reference>
<dbReference type="PROSITE" id="PS50076">
    <property type="entry name" value="DNAJ_2"/>
    <property type="match status" value="1"/>
</dbReference>
<keyword evidence="1" id="KW-0812">Transmembrane</keyword>
<dbReference type="PRINTS" id="PR00625">
    <property type="entry name" value="JDOMAIN"/>
</dbReference>
<feature type="transmembrane region" description="Helical" evidence="1">
    <location>
        <begin position="108"/>
        <end position="126"/>
    </location>
</feature>
<evidence type="ECO:0000256" key="1">
    <source>
        <dbReference type="SAM" id="Phobius"/>
    </source>
</evidence>
<keyword evidence="1" id="KW-0472">Membrane</keyword>
<evidence type="ECO:0000313" key="3">
    <source>
        <dbReference type="EnsemblMetazoa" id="CLYHEMP019816.1"/>
    </source>
</evidence>
<dbReference type="InterPro" id="IPR001623">
    <property type="entry name" value="DnaJ_domain"/>
</dbReference>
<evidence type="ECO:0000259" key="2">
    <source>
        <dbReference type="PROSITE" id="PS50076"/>
    </source>
</evidence>
<dbReference type="SUPFAM" id="SSF46565">
    <property type="entry name" value="Chaperone J-domain"/>
    <property type="match status" value="1"/>
</dbReference>
<feature type="domain" description="J" evidence="2">
    <location>
        <begin position="147"/>
        <end position="209"/>
    </location>
</feature>
<organism evidence="3 4">
    <name type="scientific">Clytia hemisphaerica</name>
    <dbReference type="NCBI Taxonomy" id="252671"/>
    <lineage>
        <taxon>Eukaryota</taxon>
        <taxon>Metazoa</taxon>
        <taxon>Cnidaria</taxon>
        <taxon>Hydrozoa</taxon>
        <taxon>Hydroidolina</taxon>
        <taxon>Leptothecata</taxon>
        <taxon>Obeliida</taxon>
        <taxon>Clytiidae</taxon>
        <taxon>Clytia</taxon>
    </lineage>
</organism>
<protein>
    <recommendedName>
        <fullName evidence="2">J domain-containing protein</fullName>
    </recommendedName>
</protein>
<dbReference type="SMART" id="SM00271">
    <property type="entry name" value="DnaJ"/>
    <property type="match status" value="1"/>
</dbReference>
<dbReference type="OrthoDB" id="376357at2759"/>
<keyword evidence="4" id="KW-1185">Reference proteome</keyword>
<feature type="transmembrane region" description="Helical" evidence="1">
    <location>
        <begin position="81"/>
        <end position="102"/>
    </location>
</feature>
<proteinExistence type="predicted"/>
<name>A0A7M5X937_9CNID</name>
<dbReference type="CDD" id="cd06257">
    <property type="entry name" value="DnaJ"/>
    <property type="match status" value="1"/>
</dbReference>
<sequence>MADKLKVISAVGTAAKAIVENGGPGLMQVVGDGFEMITIPDPTVLIALYATEFTLDVTHSIWQWYGGVIDGRRCAANIQSATFRCAGGLFGGMAGMTAFGMFLGPSTVVLVAGGFVGACYGAYKGLQFADILNRLFFGLPTNVVLQKAYDTFGVSCNATIPEVNKAYRNYCRKHHPDKGGDNDEFVKGQFYMEIIRADRMGKELGYKHS</sequence>
<dbReference type="AlphaFoldDB" id="A0A7M5X937"/>
<dbReference type="Pfam" id="PF00226">
    <property type="entry name" value="DnaJ"/>
    <property type="match status" value="1"/>
</dbReference>
<evidence type="ECO:0000313" key="4">
    <source>
        <dbReference type="Proteomes" id="UP000594262"/>
    </source>
</evidence>
<keyword evidence="1" id="KW-1133">Transmembrane helix</keyword>
<dbReference type="Proteomes" id="UP000594262">
    <property type="component" value="Unplaced"/>
</dbReference>
<dbReference type="Gene3D" id="1.10.287.110">
    <property type="entry name" value="DnaJ domain"/>
    <property type="match status" value="1"/>
</dbReference>
<dbReference type="EnsemblMetazoa" id="CLYHEMT019816.1">
    <property type="protein sequence ID" value="CLYHEMP019816.1"/>
    <property type="gene ID" value="CLYHEMG019816"/>
</dbReference>
<dbReference type="RefSeq" id="XP_066924671.1">
    <property type="nucleotide sequence ID" value="XM_067068570.1"/>
</dbReference>
<dbReference type="InterPro" id="IPR036869">
    <property type="entry name" value="J_dom_sf"/>
</dbReference>
<accession>A0A7M5X937</accession>
<dbReference type="GeneID" id="136811966"/>